<dbReference type="PANTHER" id="PTHR46600:SF11">
    <property type="entry name" value="THAP DOMAIN-CONTAINING PROTEIN 10"/>
    <property type="match status" value="1"/>
</dbReference>
<evidence type="ECO:0000256" key="5">
    <source>
        <dbReference type="PROSITE-ProRule" id="PRU00309"/>
    </source>
</evidence>
<keyword evidence="1" id="KW-0479">Metal-binding</keyword>
<evidence type="ECO:0000313" key="7">
    <source>
        <dbReference type="EMBL" id="KAG8176743.1"/>
    </source>
</evidence>
<evidence type="ECO:0000256" key="1">
    <source>
        <dbReference type="ARBA" id="ARBA00022723"/>
    </source>
</evidence>
<dbReference type="GO" id="GO:0008270">
    <property type="term" value="F:zinc ion binding"/>
    <property type="evidence" value="ECO:0007669"/>
    <property type="project" value="UniProtKB-KW"/>
</dbReference>
<dbReference type="GO" id="GO:0043565">
    <property type="term" value="F:sequence-specific DNA binding"/>
    <property type="evidence" value="ECO:0007669"/>
    <property type="project" value="InterPro"/>
</dbReference>
<evidence type="ECO:0000256" key="3">
    <source>
        <dbReference type="ARBA" id="ARBA00022833"/>
    </source>
</evidence>
<name>A0AAV6TYM1_9ARAC</name>
<dbReference type="Pfam" id="PF05485">
    <property type="entry name" value="THAP"/>
    <property type="match status" value="1"/>
</dbReference>
<dbReference type="InterPro" id="IPR048365">
    <property type="entry name" value="TNP-like_RNaseH_N"/>
</dbReference>
<dbReference type="SUPFAM" id="SSF57716">
    <property type="entry name" value="Glucocorticoid receptor-like (DNA-binding domain)"/>
    <property type="match status" value="1"/>
</dbReference>
<accession>A0AAV6TYM1</accession>
<reference evidence="7 8" key="1">
    <citation type="journal article" date="2022" name="Nat. Ecol. Evol.">
        <title>A masculinizing supergene underlies an exaggerated male reproductive morph in a spider.</title>
        <authorList>
            <person name="Hendrickx F."/>
            <person name="De Corte Z."/>
            <person name="Sonet G."/>
            <person name="Van Belleghem S.M."/>
            <person name="Kostlbacher S."/>
            <person name="Vangestel C."/>
        </authorList>
    </citation>
    <scope>NUCLEOTIDE SEQUENCE [LARGE SCALE GENOMIC DNA]</scope>
    <source>
        <strain evidence="7">W744_W776</strain>
    </source>
</reference>
<dbReference type="InterPro" id="IPR026516">
    <property type="entry name" value="THAP1/10"/>
</dbReference>
<dbReference type="Gene3D" id="6.20.210.20">
    <property type="entry name" value="THAP domain"/>
    <property type="match status" value="1"/>
</dbReference>
<evidence type="ECO:0000256" key="2">
    <source>
        <dbReference type="ARBA" id="ARBA00022771"/>
    </source>
</evidence>
<proteinExistence type="predicted"/>
<organism evidence="7 8">
    <name type="scientific">Oedothorax gibbosus</name>
    <dbReference type="NCBI Taxonomy" id="931172"/>
    <lineage>
        <taxon>Eukaryota</taxon>
        <taxon>Metazoa</taxon>
        <taxon>Ecdysozoa</taxon>
        <taxon>Arthropoda</taxon>
        <taxon>Chelicerata</taxon>
        <taxon>Arachnida</taxon>
        <taxon>Araneae</taxon>
        <taxon>Araneomorphae</taxon>
        <taxon>Entelegynae</taxon>
        <taxon>Araneoidea</taxon>
        <taxon>Linyphiidae</taxon>
        <taxon>Erigoninae</taxon>
        <taxon>Oedothorax</taxon>
    </lineage>
</organism>
<protein>
    <recommendedName>
        <fullName evidence="6">THAP-type domain-containing protein</fullName>
    </recommendedName>
</protein>
<dbReference type="Proteomes" id="UP000827092">
    <property type="component" value="Unassembled WGS sequence"/>
</dbReference>
<keyword evidence="3" id="KW-0862">Zinc</keyword>
<gene>
    <name evidence="7" type="ORF">JTE90_003374</name>
</gene>
<feature type="domain" description="THAP-type" evidence="6">
    <location>
        <begin position="1"/>
        <end position="95"/>
    </location>
</feature>
<dbReference type="PROSITE" id="PS50950">
    <property type="entry name" value="ZF_THAP"/>
    <property type="match status" value="1"/>
</dbReference>
<dbReference type="InterPro" id="IPR006612">
    <property type="entry name" value="THAP_Znf"/>
</dbReference>
<evidence type="ECO:0000256" key="4">
    <source>
        <dbReference type="ARBA" id="ARBA00023125"/>
    </source>
</evidence>
<dbReference type="AlphaFoldDB" id="A0AAV6TYM1"/>
<sequence>MPFKCAVFGCKGNNEEKVSVFRFPKKEEKELLAKWIHRLSRQNFVPTSSFRVCERHFRKEDVLYEAEFFDEKSGRILKSALAYPRLKEGAVPEWSPSSCLPPTTSFERQSPESKRLKLEALNVEKALRASNETQADLLKSVSPHCYKFLRNAQYFILPHPGTLRRICSDFSLNPGDELIDEGFLTYIKQKFSSLKEEEKIVTLMIDEIHLNSNFDYVGGKVTGMAYNESNAASSAYVFMIRSLLSPYKDVAHILPVGTLSAKTFFAIIKKVVVGLETIGYIVIAVVTDNNAINGKAMSFF</sequence>
<dbReference type="PANTHER" id="PTHR46600">
    <property type="entry name" value="THAP DOMAIN-CONTAINING"/>
    <property type="match status" value="1"/>
</dbReference>
<keyword evidence="2 5" id="KW-0863">Zinc-finger</keyword>
<evidence type="ECO:0000259" key="6">
    <source>
        <dbReference type="PROSITE" id="PS50950"/>
    </source>
</evidence>
<dbReference type="EMBL" id="JAFNEN010000849">
    <property type="protein sequence ID" value="KAG8176743.1"/>
    <property type="molecule type" value="Genomic_DNA"/>
</dbReference>
<comment type="caution">
    <text evidence="7">The sequence shown here is derived from an EMBL/GenBank/DDBJ whole genome shotgun (WGS) entry which is preliminary data.</text>
</comment>
<dbReference type="InterPro" id="IPR038441">
    <property type="entry name" value="THAP_Znf_sf"/>
</dbReference>
<dbReference type="SMART" id="SM00980">
    <property type="entry name" value="THAP"/>
    <property type="match status" value="1"/>
</dbReference>
<dbReference type="Pfam" id="PF21787">
    <property type="entry name" value="TNP-like_RNaseH_N"/>
    <property type="match status" value="1"/>
</dbReference>
<keyword evidence="8" id="KW-1185">Reference proteome</keyword>
<evidence type="ECO:0000313" key="8">
    <source>
        <dbReference type="Proteomes" id="UP000827092"/>
    </source>
</evidence>
<keyword evidence="4 5" id="KW-0238">DNA-binding</keyword>